<proteinExistence type="predicted"/>
<organism evidence="2 3">
    <name type="scientific">Cirrhinus molitorella</name>
    <name type="common">mud carp</name>
    <dbReference type="NCBI Taxonomy" id="172907"/>
    <lineage>
        <taxon>Eukaryota</taxon>
        <taxon>Metazoa</taxon>
        <taxon>Chordata</taxon>
        <taxon>Craniata</taxon>
        <taxon>Vertebrata</taxon>
        <taxon>Euteleostomi</taxon>
        <taxon>Actinopterygii</taxon>
        <taxon>Neopterygii</taxon>
        <taxon>Teleostei</taxon>
        <taxon>Ostariophysi</taxon>
        <taxon>Cypriniformes</taxon>
        <taxon>Cyprinidae</taxon>
        <taxon>Labeoninae</taxon>
        <taxon>Labeonini</taxon>
        <taxon>Cirrhinus</taxon>
    </lineage>
</organism>
<dbReference type="Proteomes" id="UP001558613">
    <property type="component" value="Unassembled WGS sequence"/>
</dbReference>
<evidence type="ECO:0000256" key="1">
    <source>
        <dbReference type="SAM" id="MobiDB-lite"/>
    </source>
</evidence>
<reference evidence="2 3" key="1">
    <citation type="submission" date="2023-09" db="EMBL/GenBank/DDBJ databases">
        <authorList>
            <person name="Wang M."/>
        </authorList>
    </citation>
    <scope>NUCLEOTIDE SEQUENCE [LARGE SCALE GENOMIC DNA]</scope>
    <source>
        <strain evidence="2">GT-2023</strain>
        <tissue evidence="2">Liver</tissue>
    </source>
</reference>
<dbReference type="EMBL" id="JAYMGO010000019">
    <property type="protein sequence ID" value="KAL1255784.1"/>
    <property type="molecule type" value="Genomic_DNA"/>
</dbReference>
<evidence type="ECO:0000313" key="2">
    <source>
        <dbReference type="EMBL" id="KAL1255784.1"/>
    </source>
</evidence>
<protein>
    <submittedName>
        <fullName evidence="2">Uncharacterized protein</fullName>
    </submittedName>
</protein>
<sequence>MKGNVDQCTLHRWDSGVKLLLSFTVTGDLISSDPQGGTKAHVPNLSDCREPREQGRQTKLFQGGISLQPLLHIPVWFCSDHILA</sequence>
<gene>
    <name evidence="2" type="ORF">QQF64_013845</name>
</gene>
<comment type="caution">
    <text evidence="2">The sequence shown here is derived from an EMBL/GenBank/DDBJ whole genome shotgun (WGS) entry which is preliminary data.</text>
</comment>
<accession>A0ABR3LSB9</accession>
<name>A0ABR3LSB9_9TELE</name>
<evidence type="ECO:0000313" key="3">
    <source>
        <dbReference type="Proteomes" id="UP001558613"/>
    </source>
</evidence>
<keyword evidence="3" id="KW-1185">Reference proteome</keyword>
<feature type="region of interest" description="Disordered" evidence="1">
    <location>
        <begin position="32"/>
        <end position="53"/>
    </location>
</feature>